<feature type="signal peptide" evidence="10">
    <location>
        <begin position="1"/>
        <end position="27"/>
    </location>
</feature>
<evidence type="ECO:0000256" key="8">
    <source>
        <dbReference type="PROSITE-ProRule" id="PRU01360"/>
    </source>
</evidence>
<comment type="subcellular location">
    <subcellularLocation>
        <location evidence="1 8">Cell outer membrane</location>
        <topology evidence="1 8">Multi-pass membrane protein</topology>
    </subcellularLocation>
</comment>
<name>A0ABV6JVP6_9PROT</name>
<evidence type="ECO:0000256" key="2">
    <source>
        <dbReference type="ARBA" id="ARBA00022448"/>
    </source>
</evidence>
<dbReference type="SUPFAM" id="SSF56935">
    <property type="entry name" value="Porins"/>
    <property type="match status" value="1"/>
</dbReference>
<keyword evidence="7 8" id="KW-0998">Cell outer membrane</keyword>
<dbReference type="InterPro" id="IPR000531">
    <property type="entry name" value="Beta-barrel_TonB"/>
</dbReference>
<proteinExistence type="inferred from homology"/>
<keyword evidence="6 8" id="KW-0472">Membrane</keyword>
<evidence type="ECO:0000256" key="10">
    <source>
        <dbReference type="SAM" id="SignalP"/>
    </source>
</evidence>
<sequence>MAGTRLFHPTRLALLLGLAMTGGPALAEDFDRAALEALFGEPVTTSAAGKPQRASDVPVGMDIITAEQIKRSGARDIPEVLARFTSLDVQQYNATDYNVTARGYAAPNTPRMLVLVNGRQVYRDDYGRVSWQSIPVQLGEIRQIEVVRGPNSALFGFNAGAGVVNIITFDPAYDRVNNVTVRAGQGEYREVSGVASAPLGEGSGLRLSAGLREQQAWQQGYGPLDELLGANRDPHHGQVAGEAVFRVRDGVRASIDASYSRSVDGELQLPGIFLPWDLTTWSVRGRVTADTAAGIVEASVYHNALDVGLGGVPTNRQGVTVVQLSDTVKLGASHTLRPFAEYRRNDIKGTGGGATGILSVPDTSTAFDVAAGGLMWNWVIRPDLEWTAAARYDHLWYGARGYDALLNSPYDDRDYRRRWETLSWNLGLVWKATEVDSLRAAAARGVVTPSDYDLSAISPVPLLGLTVLGNPALKPTTVDNYELEYRRRLDAIDGRFGITGFFQINRGINTSLGAFPGFSPAQGVLLSPYSIGSSHAYGTELSLSGQFRGGFDWGTEYRLAVVEEAQAPSYADFARASPRHLVSARLGWEREALRLDLYARYSTEMRGYRVTGTGIVPVSVGDYASLAARAGYRLTEQLTLAVEGSSLLHERQRQSIGAEAERRVFVSLRADF</sequence>
<organism evidence="13 14">
    <name type="scientific">Roseomonas elaeocarpi</name>
    <dbReference type="NCBI Taxonomy" id="907779"/>
    <lineage>
        <taxon>Bacteria</taxon>
        <taxon>Pseudomonadati</taxon>
        <taxon>Pseudomonadota</taxon>
        <taxon>Alphaproteobacteria</taxon>
        <taxon>Acetobacterales</taxon>
        <taxon>Roseomonadaceae</taxon>
        <taxon>Roseomonas</taxon>
    </lineage>
</organism>
<keyword evidence="2 8" id="KW-0813">Transport</keyword>
<keyword evidence="10" id="KW-0732">Signal</keyword>
<dbReference type="Pfam" id="PF00593">
    <property type="entry name" value="TonB_dep_Rec_b-barrel"/>
    <property type="match status" value="1"/>
</dbReference>
<evidence type="ECO:0000313" key="13">
    <source>
        <dbReference type="EMBL" id="MFC0409804.1"/>
    </source>
</evidence>
<evidence type="ECO:0000256" key="1">
    <source>
        <dbReference type="ARBA" id="ARBA00004571"/>
    </source>
</evidence>
<reference evidence="13 14" key="1">
    <citation type="submission" date="2024-09" db="EMBL/GenBank/DDBJ databases">
        <authorList>
            <person name="Sun Q."/>
            <person name="Mori K."/>
        </authorList>
    </citation>
    <scope>NUCLEOTIDE SEQUENCE [LARGE SCALE GENOMIC DNA]</scope>
    <source>
        <strain evidence="13 14">TBRC 5777</strain>
    </source>
</reference>
<dbReference type="EMBL" id="JBHLUN010000010">
    <property type="protein sequence ID" value="MFC0409804.1"/>
    <property type="molecule type" value="Genomic_DNA"/>
</dbReference>
<evidence type="ECO:0000256" key="4">
    <source>
        <dbReference type="ARBA" id="ARBA00022692"/>
    </source>
</evidence>
<evidence type="ECO:0000256" key="9">
    <source>
        <dbReference type="RuleBase" id="RU003357"/>
    </source>
</evidence>
<dbReference type="Gene3D" id="2.40.170.20">
    <property type="entry name" value="TonB-dependent receptor, beta-barrel domain"/>
    <property type="match status" value="1"/>
</dbReference>
<feature type="domain" description="TonB-dependent receptor-like beta-barrel" evidence="11">
    <location>
        <begin position="315"/>
        <end position="643"/>
    </location>
</feature>
<evidence type="ECO:0000313" key="14">
    <source>
        <dbReference type="Proteomes" id="UP001589865"/>
    </source>
</evidence>
<dbReference type="InterPro" id="IPR039426">
    <property type="entry name" value="TonB-dep_rcpt-like"/>
</dbReference>
<dbReference type="InterPro" id="IPR036942">
    <property type="entry name" value="Beta-barrel_TonB_sf"/>
</dbReference>
<keyword evidence="4 8" id="KW-0812">Transmembrane</keyword>
<evidence type="ECO:0000259" key="12">
    <source>
        <dbReference type="Pfam" id="PF07715"/>
    </source>
</evidence>
<accession>A0ABV6JVP6</accession>
<comment type="similarity">
    <text evidence="8 9">Belongs to the TonB-dependent receptor family.</text>
</comment>
<evidence type="ECO:0000259" key="11">
    <source>
        <dbReference type="Pfam" id="PF00593"/>
    </source>
</evidence>
<protein>
    <submittedName>
        <fullName evidence="13">TonB-dependent receptor plug domain-containing protein</fullName>
    </submittedName>
</protein>
<evidence type="ECO:0000256" key="3">
    <source>
        <dbReference type="ARBA" id="ARBA00022452"/>
    </source>
</evidence>
<comment type="caution">
    <text evidence="13">The sequence shown here is derived from an EMBL/GenBank/DDBJ whole genome shotgun (WGS) entry which is preliminary data.</text>
</comment>
<dbReference type="InterPro" id="IPR012910">
    <property type="entry name" value="Plug_dom"/>
</dbReference>
<keyword evidence="5 9" id="KW-0798">TonB box</keyword>
<evidence type="ECO:0000256" key="7">
    <source>
        <dbReference type="ARBA" id="ARBA00023237"/>
    </source>
</evidence>
<gene>
    <name evidence="13" type="ORF">ACFFGY_16250</name>
</gene>
<dbReference type="PROSITE" id="PS52016">
    <property type="entry name" value="TONB_DEPENDENT_REC_3"/>
    <property type="match status" value="1"/>
</dbReference>
<dbReference type="RefSeq" id="WP_377045547.1">
    <property type="nucleotide sequence ID" value="NZ_JBHLUN010000010.1"/>
</dbReference>
<dbReference type="PANTHER" id="PTHR30069:SF28">
    <property type="entry name" value="TONB-DEPENDENT RECEPTOR YNCD-RELATED"/>
    <property type="match status" value="1"/>
</dbReference>
<evidence type="ECO:0000256" key="6">
    <source>
        <dbReference type="ARBA" id="ARBA00023136"/>
    </source>
</evidence>
<dbReference type="PANTHER" id="PTHR30069">
    <property type="entry name" value="TONB-DEPENDENT OUTER MEMBRANE RECEPTOR"/>
    <property type="match status" value="1"/>
</dbReference>
<evidence type="ECO:0000256" key="5">
    <source>
        <dbReference type="ARBA" id="ARBA00023077"/>
    </source>
</evidence>
<dbReference type="Proteomes" id="UP001589865">
    <property type="component" value="Unassembled WGS sequence"/>
</dbReference>
<dbReference type="Pfam" id="PF07715">
    <property type="entry name" value="Plug"/>
    <property type="match status" value="1"/>
</dbReference>
<keyword evidence="13" id="KW-0675">Receptor</keyword>
<dbReference type="InterPro" id="IPR037066">
    <property type="entry name" value="Plug_dom_sf"/>
</dbReference>
<feature type="domain" description="TonB-dependent receptor plug" evidence="12">
    <location>
        <begin position="55"/>
        <end position="163"/>
    </location>
</feature>
<keyword evidence="14" id="KW-1185">Reference proteome</keyword>
<keyword evidence="3 8" id="KW-1134">Transmembrane beta strand</keyword>
<feature type="chain" id="PRO_5046162363" evidence="10">
    <location>
        <begin position="28"/>
        <end position="672"/>
    </location>
</feature>
<dbReference type="Gene3D" id="2.170.130.10">
    <property type="entry name" value="TonB-dependent receptor, plug domain"/>
    <property type="match status" value="1"/>
</dbReference>